<dbReference type="PATRIC" id="fig|913086.3.peg.3261"/>
<keyword evidence="1" id="KW-0472">Membrane</keyword>
<evidence type="ECO:0000256" key="1">
    <source>
        <dbReference type="SAM" id="Phobius"/>
    </source>
</evidence>
<keyword evidence="1" id="KW-0812">Transmembrane</keyword>
<feature type="transmembrane region" description="Helical" evidence="1">
    <location>
        <begin position="6"/>
        <end position="24"/>
    </location>
</feature>
<protein>
    <submittedName>
        <fullName evidence="2">Uncharacterized protein</fullName>
    </submittedName>
</protein>
<dbReference type="EMBL" id="AFCX01001389">
    <property type="protein sequence ID" value="EHD00718.1"/>
    <property type="molecule type" value="Genomic_DNA"/>
</dbReference>
<evidence type="ECO:0000313" key="3">
    <source>
        <dbReference type="Proteomes" id="UP000003536"/>
    </source>
</evidence>
<name>G5SFI8_SALET</name>
<sequence>MMVFYLSLCFIMSFNLIFFFFFNIKTIPFVKVFSNIKFYKNHLKYCVIRLWGIYCY</sequence>
<accession>G5SFI8</accession>
<evidence type="ECO:0000313" key="2">
    <source>
        <dbReference type="EMBL" id="EHD00718.1"/>
    </source>
</evidence>
<keyword evidence="1" id="KW-1133">Transmembrane helix</keyword>
<dbReference type="Proteomes" id="UP000003536">
    <property type="component" value="Unassembled WGS sequence"/>
</dbReference>
<gene>
    <name evidence="2" type="ORF">LTSEWAN_4247</name>
</gene>
<organism evidence="2 3">
    <name type="scientific">Salmonella enterica subsp. enterica serovar Wandsworth str. A4-580</name>
    <dbReference type="NCBI Taxonomy" id="913086"/>
    <lineage>
        <taxon>Bacteria</taxon>
        <taxon>Pseudomonadati</taxon>
        <taxon>Pseudomonadota</taxon>
        <taxon>Gammaproteobacteria</taxon>
        <taxon>Enterobacterales</taxon>
        <taxon>Enterobacteriaceae</taxon>
        <taxon>Salmonella</taxon>
    </lineage>
</organism>
<dbReference type="AlphaFoldDB" id="G5SFI8"/>
<proteinExistence type="predicted"/>
<comment type="caution">
    <text evidence="2">The sequence shown here is derived from an EMBL/GenBank/DDBJ whole genome shotgun (WGS) entry which is preliminary data.</text>
</comment>
<reference evidence="2 3" key="1">
    <citation type="journal article" date="2011" name="BMC Genomics">
        <title>Genome sequencing reveals diversification of virulence factor content and possible host adaptation in distinct subpopulations of Salmonella enterica.</title>
        <authorList>
            <person name="den Bakker H.C."/>
            <person name="Moreno Switt A.I."/>
            <person name="Govoni G."/>
            <person name="Cummings C.A."/>
            <person name="Ranieri M.L."/>
            <person name="Degoricija L."/>
            <person name="Hoelzer K."/>
            <person name="Rodriguez-Rivera L.D."/>
            <person name="Brown S."/>
            <person name="Bolchacova E."/>
            <person name="Furtado M.R."/>
            <person name="Wiedmann M."/>
        </authorList>
    </citation>
    <scope>NUCLEOTIDE SEQUENCE [LARGE SCALE GENOMIC DNA]</scope>
    <source>
        <strain evidence="2 3">A4-580</strain>
    </source>
</reference>